<keyword evidence="5" id="KW-0012">Acyltransferase</keyword>
<dbReference type="GO" id="GO:0004312">
    <property type="term" value="F:fatty acid synthase activity"/>
    <property type="evidence" value="ECO:0007669"/>
    <property type="project" value="TreeGrafter"/>
</dbReference>
<gene>
    <name evidence="5" type="ORF">LG943_12880</name>
</gene>
<dbReference type="InterPro" id="IPR001227">
    <property type="entry name" value="Ac_transferase_dom_sf"/>
</dbReference>
<organism evidence="5 6">
    <name type="scientific">Streptomonospora mangrovi</name>
    <dbReference type="NCBI Taxonomy" id="2883123"/>
    <lineage>
        <taxon>Bacteria</taxon>
        <taxon>Bacillati</taxon>
        <taxon>Actinomycetota</taxon>
        <taxon>Actinomycetes</taxon>
        <taxon>Streptosporangiales</taxon>
        <taxon>Nocardiopsidaceae</taxon>
        <taxon>Streptomonospora</taxon>
    </lineage>
</organism>
<reference evidence="5" key="1">
    <citation type="submission" date="2021-10" db="EMBL/GenBank/DDBJ databases">
        <title>Streptomonospora sp. nov., isolated from mangrove soil.</title>
        <authorList>
            <person name="Chen X."/>
            <person name="Ge X."/>
            <person name="Liu W."/>
        </authorList>
    </citation>
    <scope>NUCLEOTIDE SEQUENCE</scope>
    <source>
        <strain evidence="5">S1-112</strain>
    </source>
</reference>
<sequence>MRTRPRIVYVFGGHGADHPAMATGTTRTVTEFAAALEQACAALDAAAPGQAWNPAEGAPASYAHRQQATWAHQIAMAAALTAWGLAPDTVIGHSLGEVAAAHTAGALPLAEAARLVTARSALLHEAQALGCLLAIGLSEEEVKQLPGMPAGAEIACINGPATTVVAGPATALESLAGHLEATGVWHRMIGDAPPAHSRLLADHQDRLLAHITPLRWRRPRVPMVSTVFPREVGFDLDEAYWQAQLREPVDFYAALAEALHAGPTLVVEVSPRPVLSAPITQTIARHGLPAALATAPAGADAHTALLHIAATAYTRGRAPAWPTPRTPHTRLPLPRWHHQPRQEVPDLADDLAGLAADERRARLAGLVRAMVAEAAPLPLRPGDDTTPLERLGLGSHDRILLRARLAQRAPALPAHAGTDPATTITDLTDLLEKTVTTQPGREPEPTAPPQGPSTAR</sequence>
<evidence type="ECO:0000256" key="1">
    <source>
        <dbReference type="ARBA" id="ARBA00022450"/>
    </source>
</evidence>
<proteinExistence type="predicted"/>
<feature type="domain" description="Malonyl-CoA:ACP transacylase (MAT)" evidence="4">
    <location>
        <begin position="10"/>
        <end position="299"/>
    </location>
</feature>
<dbReference type="InterPro" id="IPR036736">
    <property type="entry name" value="ACP-like_sf"/>
</dbReference>
<keyword evidence="2" id="KW-0597">Phosphoprotein</keyword>
<feature type="region of interest" description="Disordered" evidence="3">
    <location>
        <begin position="432"/>
        <end position="456"/>
    </location>
</feature>
<dbReference type="Pfam" id="PF00698">
    <property type="entry name" value="Acyl_transf_1"/>
    <property type="match status" value="1"/>
</dbReference>
<dbReference type="GO" id="GO:0006633">
    <property type="term" value="P:fatty acid biosynthetic process"/>
    <property type="evidence" value="ECO:0007669"/>
    <property type="project" value="TreeGrafter"/>
</dbReference>
<comment type="caution">
    <text evidence="5">The sequence shown here is derived from an EMBL/GenBank/DDBJ whole genome shotgun (WGS) entry which is preliminary data.</text>
</comment>
<keyword evidence="5" id="KW-0808">Transferase</keyword>
<name>A0A9X3NJY8_9ACTN</name>
<dbReference type="InterPro" id="IPR016036">
    <property type="entry name" value="Malonyl_transacylase_ACP-bd"/>
</dbReference>
<dbReference type="SUPFAM" id="SSF52151">
    <property type="entry name" value="FabD/lysophospholipase-like"/>
    <property type="match status" value="1"/>
</dbReference>
<dbReference type="PANTHER" id="PTHR43775">
    <property type="entry name" value="FATTY ACID SYNTHASE"/>
    <property type="match status" value="1"/>
</dbReference>
<dbReference type="Gene3D" id="3.40.366.10">
    <property type="entry name" value="Malonyl-Coenzyme A Acyl Carrier Protein, domain 2"/>
    <property type="match status" value="1"/>
</dbReference>
<evidence type="ECO:0000313" key="5">
    <source>
        <dbReference type="EMBL" id="MDA0565204.1"/>
    </source>
</evidence>
<dbReference type="SUPFAM" id="SSF47336">
    <property type="entry name" value="ACP-like"/>
    <property type="match status" value="1"/>
</dbReference>
<dbReference type="InterPro" id="IPR014043">
    <property type="entry name" value="Acyl_transferase_dom"/>
</dbReference>
<dbReference type="AlphaFoldDB" id="A0A9X3NJY8"/>
<evidence type="ECO:0000256" key="2">
    <source>
        <dbReference type="ARBA" id="ARBA00022553"/>
    </source>
</evidence>
<keyword evidence="1" id="KW-0596">Phosphopantetheine</keyword>
<dbReference type="InterPro" id="IPR050091">
    <property type="entry name" value="PKS_NRPS_Biosynth_Enz"/>
</dbReference>
<evidence type="ECO:0000256" key="3">
    <source>
        <dbReference type="SAM" id="MobiDB-lite"/>
    </source>
</evidence>
<dbReference type="Gene3D" id="3.30.70.250">
    <property type="entry name" value="Malonyl-CoA ACP transacylase, ACP-binding"/>
    <property type="match status" value="1"/>
</dbReference>
<dbReference type="SMART" id="SM00827">
    <property type="entry name" value="PKS_AT"/>
    <property type="match status" value="1"/>
</dbReference>
<dbReference type="PANTHER" id="PTHR43775:SF37">
    <property type="entry name" value="SI:DKEY-61P9.11"/>
    <property type="match status" value="1"/>
</dbReference>
<protein>
    <submittedName>
        <fullName evidence="5">Acyltransferase domain-containing protein</fullName>
    </submittedName>
</protein>
<dbReference type="Proteomes" id="UP001140076">
    <property type="component" value="Unassembled WGS sequence"/>
</dbReference>
<dbReference type="SUPFAM" id="SSF55048">
    <property type="entry name" value="Probable ACP-binding domain of malonyl-CoA ACP transacylase"/>
    <property type="match status" value="1"/>
</dbReference>
<accession>A0A9X3NJY8</accession>
<evidence type="ECO:0000259" key="4">
    <source>
        <dbReference type="SMART" id="SM00827"/>
    </source>
</evidence>
<dbReference type="EMBL" id="JAJAQC010000018">
    <property type="protein sequence ID" value="MDA0565204.1"/>
    <property type="molecule type" value="Genomic_DNA"/>
</dbReference>
<evidence type="ECO:0000313" key="6">
    <source>
        <dbReference type="Proteomes" id="UP001140076"/>
    </source>
</evidence>
<feature type="compositionally biased region" description="Pro residues" evidence="3">
    <location>
        <begin position="445"/>
        <end position="456"/>
    </location>
</feature>
<dbReference type="InterPro" id="IPR016035">
    <property type="entry name" value="Acyl_Trfase/lysoPLipase"/>
</dbReference>
<keyword evidence="6" id="KW-1185">Reference proteome</keyword>